<evidence type="ECO:0000256" key="2">
    <source>
        <dbReference type="ARBA" id="ARBA00023015"/>
    </source>
</evidence>
<dbReference type="PANTHER" id="PTHR30537">
    <property type="entry name" value="HTH-TYPE TRANSCRIPTIONAL REGULATOR"/>
    <property type="match status" value="1"/>
</dbReference>
<comment type="similarity">
    <text evidence="1">Belongs to the LysR transcriptional regulatory family.</text>
</comment>
<gene>
    <name evidence="6" type="primary">dmlR_15</name>
    <name evidence="6" type="ORF">NCTC9428_03016</name>
</gene>
<evidence type="ECO:0000259" key="5">
    <source>
        <dbReference type="PROSITE" id="PS50931"/>
    </source>
</evidence>
<dbReference type="AlphaFoldDB" id="A0A448DXA1"/>
<dbReference type="InterPro" id="IPR000847">
    <property type="entry name" value="LysR_HTH_N"/>
</dbReference>
<feature type="domain" description="HTH lysR-type" evidence="5">
    <location>
        <begin position="33"/>
        <end position="90"/>
    </location>
</feature>
<dbReference type="Pfam" id="PF03466">
    <property type="entry name" value="LysR_substrate"/>
    <property type="match status" value="1"/>
</dbReference>
<name>A0A448DXA1_PSEFL</name>
<dbReference type="PANTHER" id="PTHR30537:SF5">
    <property type="entry name" value="HTH-TYPE TRANSCRIPTIONAL ACTIVATOR TTDR-RELATED"/>
    <property type="match status" value="1"/>
</dbReference>
<dbReference type="InterPro" id="IPR036388">
    <property type="entry name" value="WH-like_DNA-bd_sf"/>
</dbReference>
<keyword evidence="3" id="KW-0238">DNA-binding</keyword>
<dbReference type="Proteomes" id="UP000281909">
    <property type="component" value="Chromosome"/>
</dbReference>
<accession>A0A448DXA1</accession>
<dbReference type="GO" id="GO:0003700">
    <property type="term" value="F:DNA-binding transcription factor activity"/>
    <property type="evidence" value="ECO:0007669"/>
    <property type="project" value="InterPro"/>
</dbReference>
<evidence type="ECO:0000256" key="4">
    <source>
        <dbReference type="ARBA" id="ARBA00023163"/>
    </source>
</evidence>
<dbReference type="Pfam" id="PF00126">
    <property type="entry name" value="HTH_1"/>
    <property type="match status" value="1"/>
</dbReference>
<protein>
    <submittedName>
        <fullName evidence="6">LysR family transcriptional regulator</fullName>
    </submittedName>
</protein>
<dbReference type="FunFam" id="1.10.10.10:FF:000001">
    <property type="entry name" value="LysR family transcriptional regulator"/>
    <property type="match status" value="1"/>
</dbReference>
<organism evidence="6 7">
    <name type="scientific">Pseudomonas fluorescens</name>
    <dbReference type="NCBI Taxonomy" id="294"/>
    <lineage>
        <taxon>Bacteria</taxon>
        <taxon>Pseudomonadati</taxon>
        <taxon>Pseudomonadota</taxon>
        <taxon>Gammaproteobacteria</taxon>
        <taxon>Pseudomonadales</taxon>
        <taxon>Pseudomonadaceae</taxon>
        <taxon>Pseudomonas</taxon>
    </lineage>
</organism>
<evidence type="ECO:0000256" key="3">
    <source>
        <dbReference type="ARBA" id="ARBA00023125"/>
    </source>
</evidence>
<dbReference type="InterPro" id="IPR036390">
    <property type="entry name" value="WH_DNA-bd_sf"/>
</dbReference>
<dbReference type="GO" id="GO:0003677">
    <property type="term" value="F:DNA binding"/>
    <property type="evidence" value="ECO:0007669"/>
    <property type="project" value="UniProtKB-KW"/>
</dbReference>
<dbReference type="CDD" id="cd08474">
    <property type="entry name" value="PBP2_CrgA_like_5"/>
    <property type="match status" value="1"/>
</dbReference>
<evidence type="ECO:0000313" key="6">
    <source>
        <dbReference type="EMBL" id="VEF11397.1"/>
    </source>
</evidence>
<dbReference type="Gene3D" id="1.10.10.10">
    <property type="entry name" value="Winged helix-like DNA-binding domain superfamily/Winged helix DNA-binding domain"/>
    <property type="match status" value="1"/>
</dbReference>
<keyword evidence="2" id="KW-0805">Transcription regulation</keyword>
<evidence type="ECO:0000256" key="1">
    <source>
        <dbReference type="ARBA" id="ARBA00009437"/>
    </source>
</evidence>
<dbReference type="SUPFAM" id="SSF46785">
    <property type="entry name" value="Winged helix' DNA-binding domain"/>
    <property type="match status" value="1"/>
</dbReference>
<keyword evidence="4" id="KW-0804">Transcription</keyword>
<proteinExistence type="inferred from homology"/>
<dbReference type="InterPro" id="IPR058163">
    <property type="entry name" value="LysR-type_TF_proteobact-type"/>
</dbReference>
<sequence>MYECARISRALLDGPYGMAYSEHPAEEALMRKPNLTDVSIFAAVVEAGGFRAAAQKRGLSASSLSDCIRRLEGDLGLRLLNRTTRSVTPTAAGERLLERLRPALLEIDAAFNDLDDDPQRPVGTLKLNVPVPVARFVLPDLLARFLRLYPGISVEVVMDNAFVDVNAGGYDAGVRYEESLAKDMIAVPIGPRRQRFVAAAAPRYLAERGTPTEPEELPGHDLLGHRFESGKVGVFEFHRDGRIVRIPPQGQLLTSSHDLKVRSAINGLGIVYTFEDFLREPLSDGRLVPILEDWWQAFDGPFLYYHGRRHMPSPLRAFVDFLRAERQLAESSGG</sequence>
<dbReference type="InterPro" id="IPR005119">
    <property type="entry name" value="LysR_subst-bd"/>
</dbReference>
<dbReference type="Gene3D" id="3.40.190.290">
    <property type="match status" value="1"/>
</dbReference>
<reference evidence="6 7" key="1">
    <citation type="submission" date="2018-12" db="EMBL/GenBank/DDBJ databases">
        <authorList>
            <consortium name="Pathogen Informatics"/>
        </authorList>
    </citation>
    <scope>NUCLEOTIDE SEQUENCE [LARGE SCALE GENOMIC DNA]</scope>
    <source>
        <strain evidence="6 7">NCTC9428</strain>
    </source>
</reference>
<evidence type="ECO:0000313" key="7">
    <source>
        <dbReference type="Proteomes" id="UP000281909"/>
    </source>
</evidence>
<dbReference type="EMBL" id="LR134318">
    <property type="protein sequence ID" value="VEF11397.1"/>
    <property type="molecule type" value="Genomic_DNA"/>
</dbReference>
<dbReference type="PROSITE" id="PS50931">
    <property type="entry name" value="HTH_LYSR"/>
    <property type="match status" value="1"/>
</dbReference>
<dbReference type="SUPFAM" id="SSF53850">
    <property type="entry name" value="Periplasmic binding protein-like II"/>
    <property type="match status" value="1"/>
</dbReference>